<dbReference type="InterPro" id="IPR036390">
    <property type="entry name" value="WH_DNA-bd_sf"/>
</dbReference>
<feature type="region of interest" description="Disordered" evidence="1">
    <location>
        <begin position="36"/>
        <end position="81"/>
    </location>
</feature>
<reference evidence="2 3" key="1">
    <citation type="submission" date="2019-11" db="EMBL/GenBank/DDBJ databases">
        <title>Comparative genomics of hydrocarbon-degrading Desulfosarcina strains.</title>
        <authorList>
            <person name="Watanabe M."/>
            <person name="Kojima H."/>
            <person name="Fukui M."/>
        </authorList>
    </citation>
    <scope>NUCLEOTIDE SEQUENCE [LARGE SCALE GENOMIC DNA]</scope>
    <source>
        <strain evidence="3">oXyS1</strain>
    </source>
</reference>
<accession>A0A5K8A980</accession>
<name>A0A5K8A980_9BACT</name>
<keyword evidence="3" id="KW-1185">Reference proteome</keyword>
<evidence type="ECO:0008006" key="4">
    <source>
        <dbReference type="Google" id="ProtNLM"/>
    </source>
</evidence>
<dbReference type="InterPro" id="IPR036388">
    <property type="entry name" value="WH-like_DNA-bd_sf"/>
</dbReference>
<feature type="compositionally biased region" description="Low complexity" evidence="1">
    <location>
        <begin position="72"/>
        <end position="81"/>
    </location>
</feature>
<evidence type="ECO:0000313" key="2">
    <source>
        <dbReference type="EMBL" id="BBO89097.1"/>
    </source>
</evidence>
<evidence type="ECO:0000256" key="1">
    <source>
        <dbReference type="SAM" id="MobiDB-lite"/>
    </source>
</evidence>
<evidence type="ECO:0000313" key="3">
    <source>
        <dbReference type="Proteomes" id="UP000422108"/>
    </source>
</evidence>
<gene>
    <name evidence="2" type="ORF">DSCOOX_22770</name>
</gene>
<dbReference type="Proteomes" id="UP000422108">
    <property type="component" value="Chromosome"/>
</dbReference>
<sequence length="145" mass="15442">MKDVQKELLAVSNALSSLVKQVEKISEVLDAEASGEAVPAKKAKAPAKKAKLAAKKAKAPAKKRAAKKKAPADTAPVTPAAADNSATMLESIFGMISRSRNGITVERLKKRTGLEARQVSNALYKLTKKGKVETISRGLYVKKKS</sequence>
<protein>
    <recommendedName>
        <fullName evidence="4">Replication protein A C-terminal domain-containing protein</fullName>
    </recommendedName>
</protein>
<dbReference type="SUPFAM" id="SSF46785">
    <property type="entry name" value="Winged helix' DNA-binding domain"/>
    <property type="match status" value="1"/>
</dbReference>
<dbReference type="EMBL" id="AP021879">
    <property type="protein sequence ID" value="BBO89097.1"/>
    <property type="molecule type" value="Genomic_DNA"/>
</dbReference>
<dbReference type="AlphaFoldDB" id="A0A5K8A980"/>
<dbReference type="RefSeq" id="WP_155310334.1">
    <property type="nucleotide sequence ID" value="NZ_AP021879.1"/>
</dbReference>
<dbReference type="Gene3D" id="1.10.10.10">
    <property type="entry name" value="Winged helix-like DNA-binding domain superfamily/Winged helix DNA-binding domain"/>
    <property type="match status" value="1"/>
</dbReference>
<feature type="compositionally biased region" description="Basic residues" evidence="1">
    <location>
        <begin position="41"/>
        <end position="69"/>
    </location>
</feature>
<proteinExistence type="predicted"/>
<organism evidence="2 3">
    <name type="scientific">Desulfosarcina ovata subsp. ovata</name>
    <dbReference type="NCBI Taxonomy" id="2752305"/>
    <lineage>
        <taxon>Bacteria</taxon>
        <taxon>Pseudomonadati</taxon>
        <taxon>Thermodesulfobacteriota</taxon>
        <taxon>Desulfobacteria</taxon>
        <taxon>Desulfobacterales</taxon>
        <taxon>Desulfosarcinaceae</taxon>
        <taxon>Desulfosarcina</taxon>
    </lineage>
</organism>